<protein>
    <submittedName>
        <fullName evidence="1">Uncharacterized protein</fullName>
    </submittedName>
</protein>
<dbReference type="HOGENOM" id="CLU_2469011_0_0_1"/>
<accession>G3JFJ0</accession>
<dbReference type="GeneID" id="18166959"/>
<evidence type="ECO:0000313" key="2">
    <source>
        <dbReference type="Proteomes" id="UP000001610"/>
    </source>
</evidence>
<dbReference type="Proteomes" id="UP000001610">
    <property type="component" value="Unassembled WGS sequence"/>
</dbReference>
<sequence>MCHKNGELANRDVAASLLRELHYELRVLIVMKVAGSGILRKYIGDTMYIGHETGLVRRQCQDAIDLFEQVAEWVDEHGLVAMQRQIHA</sequence>
<dbReference type="InParanoid" id="G3JFJ0"/>
<reference evidence="1 2" key="1">
    <citation type="journal article" date="2011" name="Genome Biol.">
        <title>Genome sequence of the insect pathogenic fungus Cordyceps militaris, a valued traditional Chinese medicine.</title>
        <authorList>
            <person name="Zheng P."/>
            <person name="Xia Y."/>
            <person name="Xiao G."/>
            <person name="Xiong C."/>
            <person name="Hu X."/>
            <person name="Zhang S."/>
            <person name="Zheng H."/>
            <person name="Huang Y."/>
            <person name="Zhou Y."/>
            <person name="Wang S."/>
            <person name="Zhao G.P."/>
            <person name="Liu X."/>
            <person name="St Leger R.J."/>
            <person name="Wang C."/>
        </authorList>
    </citation>
    <scope>NUCLEOTIDE SEQUENCE [LARGE SCALE GENOMIC DNA]</scope>
    <source>
        <strain evidence="1 2">CM01</strain>
    </source>
</reference>
<proteinExistence type="predicted"/>
<dbReference type="EMBL" id="JH126401">
    <property type="protein sequence ID" value="EGX93564.1"/>
    <property type="molecule type" value="Genomic_DNA"/>
</dbReference>
<evidence type="ECO:0000313" key="1">
    <source>
        <dbReference type="EMBL" id="EGX93564.1"/>
    </source>
</evidence>
<name>G3JFJ0_CORMM</name>
<dbReference type="KEGG" id="cmt:CCM_04938"/>
<organism evidence="1 2">
    <name type="scientific">Cordyceps militaris (strain CM01)</name>
    <name type="common">Caterpillar fungus</name>
    <dbReference type="NCBI Taxonomy" id="983644"/>
    <lineage>
        <taxon>Eukaryota</taxon>
        <taxon>Fungi</taxon>
        <taxon>Dikarya</taxon>
        <taxon>Ascomycota</taxon>
        <taxon>Pezizomycotina</taxon>
        <taxon>Sordariomycetes</taxon>
        <taxon>Hypocreomycetidae</taxon>
        <taxon>Hypocreales</taxon>
        <taxon>Cordycipitaceae</taxon>
        <taxon>Cordyceps</taxon>
    </lineage>
</organism>
<gene>
    <name evidence="1" type="ORF">CCM_04938</name>
</gene>
<dbReference type="RefSeq" id="XP_006670147.1">
    <property type="nucleotide sequence ID" value="XM_006670084.1"/>
</dbReference>
<keyword evidence="2" id="KW-1185">Reference proteome</keyword>
<dbReference type="AlphaFoldDB" id="G3JFJ0"/>
<dbReference type="VEuPathDB" id="FungiDB:CCM_04938"/>